<proteinExistence type="predicted"/>
<dbReference type="RefSeq" id="WP_111953552.1">
    <property type="nucleotide sequence ID" value="NZ_CP036313.1"/>
</dbReference>
<feature type="signal peptide" evidence="1">
    <location>
        <begin position="1"/>
        <end position="19"/>
    </location>
</feature>
<reference evidence="3 4" key="1">
    <citation type="submission" date="2018-06" db="EMBL/GenBank/DDBJ databases">
        <title>Complete Genome Sequence of Desulfobacter hydrogenophilus (DSM3380).</title>
        <authorList>
            <person name="Marietou A."/>
            <person name="Schreiber L."/>
            <person name="Marshall I."/>
            <person name="Jorgensen B."/>
        </authorList>
    </citation>
    <scope>NUCLEOTIDE SEQUENCE [LARGE SCALE GENOMIC DNA]</scope>
    <source>
        <strain evidence="3 4">DSM 3380</strain>
    </source>
</reference>
<accession>A0A328FFY2</accession>
<organism evidence="3 4">
    <name type="scientific">Desulfobacter hydrogenophilus</name>
    <dbReference type="NCBI Taxonomy" id="2291"/>
    <lineage>
        <taxon>Bacteria</taxon>
        <taxon>Pseudomonadati</taxon>
        <taxon>Thermodesulfobacteriota</taxon>
        <taxon>Desulfobacteria</taxon>
        <taxon>Desulfobacterales</taxon>
        <taxon>Desulfobacteraceae</taxon>
        <taxon>Desulfobacter</taxon>
    </lineage>
</organism>
<evidence type="ECO:0000313" key="4">
    <source>
        <dbReference type="Proteomes" id="UP000248798"/>
    </source>
</evidence>
<dbReference type="Proteomes" id="UP000248798">
    <property type="component" value="Unassembled WGS sequence"/>
</dbReference>
<protein>
    <recommendedName>
        <fullName evidence="6">Lipoprotein</fullName>
    </recommendedName>
</protein>
<dbReference type="EMBL" id="CP036313">
    <property type="protein sequence ID" value="QBH12188.1"/>
    <property type="molecule type" value="Genomic_DNA"/>
</dbReference>
<keyword evidence="1" id="KW-0732">Signal</keyword>
<evidence type="ECO:0000313" key="5">
    <source>
        <dbReference type="Proteomes" id="UP000293902"/>
    </source>
</evidence>
<dbReference type="AlphaFoldDB" id="A0A328FFY2"/>
<evidence type="ECO:0008006" key="6">
    <source>
        <dbReference type="Google" id="ProtNLM"/>
    </source>
</evidence>
<evidence type="ECO:0000256" key="1">
    <source>
        <dbReference type="SAM" id="SignalP"/>
    </source>
</evidence>
<evidence type="ECO:0000313" key="2">
    <source>
        <dbReference type="EMBL" id="QBH12188.1"/>
    </source>
</evidence>
<reference evidence="2 5" key="2">
    <citation type="submission" date="2019-02" db="EMBL/GenBank/DDBJ databases">
        <title>Complete genome sequence of Desulfobacter hydrogenophilus AcRS1.</title>
        <authorList>
            <person name="Marietou A."/>
            <person name="Lund M.B."/>
            <person name="Marshall I.P.G."/>
            <person name="Schreiber L."/>
            <person name="Jorgensen B."/>
        </authorList>
    </citation>
    <scope>NUCLEOTIDE SEQUENCE [LARGE SCALE GENOMIC DNA]</scope>
    <source>
        <strain evidence="2 5">AcRS1</strain>
    </source>
</reference>
<name>A0A328FFY2_9BACT</name>
<dbReference type="EMBL" id="QLNI01000004">
    <property type="protein sequence ID" value="RAM03488.1"/>
    <property type="molecule type" value="Genomic_DNA"/>
</dbReference>
<dbReference type="Proteomes" id="UP000293902">
    <property type="component" value="Chromosome"/>
</dbReference>
<evidence type="ECO:0000313" key="3">
    <source>
        <dbReference type="EMBL" id="RAM03488.1"/>
    </source>
</evidence>
<sequence>MKYIAFFLSVLFITGCAHAPMQFQLAQGTNQNDYRAALNECGGDKKQSNYFLFGPLILVAPAVAVVEGVKAGQRNNVQTCMEDKGFRCIENCPHQSSVKIAKKPVDPELLSKWDAVIQEERKKNWVRYACIPKDFCVYYDPVSISKDQHYVSFREQAELLPERTDTHYGCIWRHVKVNCADKIFKYYGFVAVDKAGKTVDPITIETEWKNLPEDSQTGKFAYKICRGGLIEDGPYDRNRNDDPATAANNF</sequence>
<gene>
    <name evidence="3" type="ORF">DO021_02965</name>
    <name evidence="2" type="ORF">EYB58_04150</name>
</gene>
<dbReference type="PROSITE" id="PS51257">
    <property type="entry name" value="PROKAR_LIPOPROTEIN"/>
    <property type="match status" value="1"/>
</dbReference>
<keyword evidence="5" id="KW-1185">Reference proteome</keyword>
<feature type="chain" id="PRO_5030062977" description="Lipoprotein" evidence="1">
    <location>
        <begin position="20"/>
        <end position="250"/>
    </location>
</feature>